<gene>
    <name evidence="1" type="ORF">MENTE1834_LOCUS47100</name>
</gene>
<dbReference type="EMBL" id="CAVMJV010000183">
    <property type="protein sequence ID" value="CAK5121754.1"/>
    <property type="molecule type" value="Genomic_DNA"/>
</dbReference>
<evidence type="ECO:0000313" key="2">
    <source>
        <dbReference type="Proteomes" id="UP001497535"/>
    </source>
</evidence>
<evidence type="ECO:0000313" key="1">
    <source>
        <dbReference type="EMBL" id="CAK5121754.1"/>
    </source>
</evidence>
<comment type="caution">
    <text evidence="1">The sequence shown here is derived from an EMBL/GenBank/DDBJ whole genome shotgun (WGS) entry which is preliminary data.</text>
</comment>
<reference evidence="1" key="1">
    <citation type="submission" date="2023-11" db="EMBL/GenBank/DDBJ databases">
        <authorList>
            <person name="Poullet M."/>
        </authorList>
    </citation>
    <scope>NUCLEOTIDE SEQUENCE</scope>
    <source>
        <strain evidence="1">E1834</strain>
    </source>
</reference>
<dbReference type="Proteomes" id="UP001497535">
    <property type="component" value="Unassembled WGS sequence"/>
</dbReference>
<accession>A0ACB1B478</accession>
<sequence>MGWGEVIMDENSWGRSINIMCLAVEHLLPRGMLQCPALIDGLNSKGEHILLFGSHCWSSEQEGYTKRSKRPGPTTTTTAYGVPIPEHDLDHQNLLEKNLPTSTTTYYEVMGTTNGNEGSGDMDICRVCRLTGNDALYHLRLRTGSIKYVHQDCLLQWLSTAKRMFVNFAIINFPFVPSTELTCLNVYH</sequence>
<organism evidence="1 2">
    <name type="scientific">Meloidogyne enterolobii</name>
    <name type="common">Root-knot nematode worm</name>
    <name type="synonym">Meloidogyne mayaguensis</name>
    <dbReference type="NCBI Taxonomy" id="390850"/>
    <lineage>
        <taxon>Eukaryota</taxon>
        <taxon>Metazoa</taxon>
        <taxon>Ecdysozoa</taxon>
        <taxon>Nematoda</taxon>
        <taxon>Chromadorea</taxon>
        <taxon>Rhabditida</taxon>
        <taxon>Tylenchina</taxon>
        <taxon>Tylenchomorpha</taxon>
        <taxon>Tylenchoidea</taxon>
        <taxon>Meloidogynidae</taxon>
        <taxon>Meloidogyninae</taxon>
        <taxon>Meloidogyne</taxon>
    </lineage>
</organism>
<name>A0ACB1B478_MELEN</name>
<proteinExistence type="predicted"/>
<protein>
    <submittedName>
        <fullName evidence="1">Uncharacterized protein</fullName>
    </submittedName>
</protein>
<keyword evidence="2" id="KW-1185">Reference proteome</keyword>